<evidence type="ECO:0000313" key="2">
    <source>
        <dbReference type="EMBL" id="NDO40294.1"/>
    </source>
</evidence>
<name>A0A845T0B1_9FIRM</name>
<comment type="caution">
    <text evidence="2">The sequence shown here is derived from an EMBL/GenBank/DDBJ whole genome shotgun (WGS) entry which is preliminary data.</text>
</comment>
<evidence type="ECO:0000256" key="1">
    <source>
        <dbReference type="SAM" id="MobiDB-lite"/>
    </source>
</evidence>
<dbReference type="RefSeq" id="WP_162221743.1">
    <property type="nucleotide sequence ID" value="NZ_VIQT01000019.1"/>
</dbReference>
<sequence length="71" mass="7363">MPPLYPAGFSTPGITPVRRVILSEYRVPNLGHKAPTGRCRDRVGQGCSPLPDSGTQGAQAAAAGYPSVRSA</sequence>
<dbReference type="Proteomes" id="UP000462501">
    <property type="component" value="Unassembled WGS sequence"/>
</dbReference>
<dbReference type="AlphaFoldDB" id="A0A845T0B1"/>
<gene>
    <name evidence="2" type="ORF">FMM72_13835</name>
</gene>
<organism evidence="2 3">
    <name type="scientific">Anaerotruncus colihominis</name>
    <dbReference type="NCBI Taxonomy" id="169435"/>
    <lineage>
        <taxon>Bacteria</taxon>
        <taxon>Bacillati</taxon>
        <taxon>Bacillota</taxon>
        <taxon>Clostridia</taxon>
        <taxon>Eubacteriales</taxon>
        <taxon>Oscillospiraceae</taxon>
        <taxon>Anaerotruncus</taxon>
    </lineage>
</organism>
<dbReference type="EMBL" id="VIQT01000019">
    <property type="protein sequence ID" value="NDO40294.1"/>
    <property type="molecule type" value="Genomic_DNA"/>
</dbReference>
<feature type="region of interest" description="Disordered" evidence="1">
    <location>
        <begin position="31"/>
        <end position="71"/>
    </location>
</feature>
<protein>
    <submittedName>
        <fullName evidence="2">Uncharacterized protein</fullName>
    </submittedName>
</protein>
<accession>A0A845T0B1</accession>
<proteinExistence type="predicted"/>
<evidence type="ECO:0000313" key="3">
    <source>
        <dbReference type="Proteomes" id="UP000462501"/>
    </source>
</evidence>
<reference evidence="2 3" key="1">
    <citation type="submission" date="2019-06" db="EMBL/GenBank/DDBJ databases">
        <title>Draft genome sequences of 15 bacterial species constituting the stable defined intestinal microbiota of the GM15 gnotobiotic mouse model.</title>
        <authorList>
            <person name="Elie C."/>
            <person name="Mathieu A."/>
            <person name="Saliou A."/>
            <person name="Darnaud M."/>
            <person name="Leulier F."/>
            <person name="Tamellini A."/>
        </authorList>
    </citation>
    <scope>NUCLEOTIDE SEQUENCE [LARGE SCALE GENOMIC DNA]</scope>
    <source>
        <strain evidence="2 3">JM4-15</strain>
    </source>
</reference>